<evidence type="ECO:0000313" key="3">
    <source>
        <dbReference type="Proteomes" id="UP000636709"/>
    </source>
</evidence>
<dbReference type="OrthoDB" id="683851at2759"/>
<dbReference type="PANTHER" id="PTHR33074">
    <property type="entry name" value="EXPRESSED PROTEIN-RELATED"/>
    <property type="match status" value="1"/>
</dbReference>
<dbReference type="InterPro" id="IPR011676">
    <property type="entry name" value="DUF1618"/>
</dbReference>
<dbReference type="PANTHER" id="PTHR33074:SF102">
    <property type="entry name" value="DUF1618 DOMAIN-CONTAINING PROTEIN"/>
    <property type="match status" value="1"/>
</dbReference>
<accession>A0A835AFF9</accession>
<dbReference type="EMBL" id="JACEFO010002381">
    <property type="protein sequence ID" value="KAF8662148.1"/>
    <property type="molecule type" value="Genomic_DNA"/>
</dbReference>
<gene>
    <name evidence="2" type="ORF">HU200_056342</name>
</gene>
<comment type="caution">
    <text evidence="2">The sequence shown here is derived from an EMBL/GenBank/DDBJ whole genome shotgun (WGS) entry which is preliminary data.</text>
</comment>
<evidence type="ECO:0000259" key="1">
    <source>
        <dbReference type="Pfam" id="PF07762"/>
    </source>
</evidence>
<sequence length="439" mass="49392">MVGGDELERVGGSRADGPSVPRLDLACDARIYITDGKNAGGYITDGKEEAIVAESHTSDGHRILASLFAADPPAVSHLCVHFPDSEEVEFTYKPAVIFSRNDLILFDVWFGRKDTSNFFMYKADLEAPSLLQIPDLPELGISGLYNTGIVCGGDDDFAVAALLRDYMTGMFRLSIFDSRTGIWETKLLPLEPSESLRKPNELRLHFSKVISLKGSILGWVDTWRGILLCDVLCDNPKLHYIPMPHPMPGNEGVAEYCGYSSYFRDAIGYGDLIKLVEMGYLDDDTADTDASDYYTPYEWTIATRTRRLDSRKWDICHTVDTKDITVSEEFYGHKDLLPQFCKNRIPSLKKIPVGVPTLCDCNDAVYLMCKVKIGDYKGWVAYRTSGVKFATEYVYHVKCDESCARRTSLLMDTHFWISKALVDIPRFLVPIPFCLRLVL</sequence>
<organism evidence="2 3">
    <name type="scientific">Digitaria exilis</name>
    <dbReference type="NCBI Taxonomy" id="1010633"/>
    <lineage>
        <taxon>Eukaryota</taxon>
        <taxon>Viridiplantae</taxon>
        <taxon>Streptophyta</taxon>
        <taxon>Embryophyta</taxon>
        <taxon>Tracheophyta</taxon>
        <taxon>Spermatophyta</taxon>
        <taxon>Magnoliopsida</taxon>
        <taxon>Liliopsida</taxon>
        <taxon>Poales</taxon>
        <taxon>Poaceae</taxon>
        <taxon>PACMAD clade</taxon>
        <taxon>Panicoideae</taxon>
        <taxon>Panicodae</taxon>
        <taxon>Paniceae</taxon>
        <taxon>Anthephorinae</taxon>
        <taxon>Digitaria</taxon>
    </lineage>
</organism>
<name>A0A835AFF9_9POAL</name>
<dbReference type="Proteomes" id="UP000636709">
    <property type="component" value="Unassembled WGS sequence"/>
</dbReference>
<evidence type="ECO:0000313" key="2">
    <source>
        <dbReference type="EMBL" id="KAF8662148.1"/>
    </source>
</evidence>
<feature type="domain" description="DUF1618" evidence="1">
    <location>
        <begin position="219"/>
        <end position="366"/>
    </location>
</feature>
<dbReference type="AlphaFoldDB" id="A0A835AFF9"/>
<reference evidence="2" key="1">
    <citation type="submission" date="2020-07" db="EMBL/GenBank/DDBJ databases">
        <title>Genome sequence and genetic diversity analysis of an under-domesticated orphan crop, white fonio (Digitaria exilis).</title>
        <authorList>
            <person name="Bennetzen J.L."/>
            <person name="Chen S."/>
            <person name="Ma X."/>
            <person name="Wang X."/>
            <person name="Yssel A.E.J."/>
            <person name="Chaluvadi S.R."/>
            <person name="Johnson M."/>
            <person name="Gangashetty P."/>
            <person name="Hamidou F."/>
            <person name="Sanogo M.D."/>
            <person name="Zwaenepoel A."/>
            <person name="Wallace J."/>
            <person name="Van De Peer Y."/>
            <person name="Van Deynze A."/>
        </authorList>
    </citation>
    <scope>NUCLEOTIDE SEQUENCE</scope>
    <source>
        <tissue evidence="2">Leaves</tissue>
    </source>
</reference>
<proteinExistence type="predicted"/>
<keyword evidence="3" id="KW-1185">Reference proteome</keyword>
<protein>
    <recommendedName>
        <fullName evidence="1">DUF1618 domain-containing protein</fullName>
    </recommendedName>
</protein>
<dbReference type="Pfam" id="PF07762">
    <property type="entry name" value="DUF1618"/>
    <property type="match status" value="1"/>
</dbReference>